<gene>
    <name evidence="2" type="ORF">BKA07_001469</name>
</gene>
<evidence type="ECO:0000313" key="3">
    <source>
        <dbReference type="Proteomes" id="UP000576792"/>
    </source>
</evidence>
<evidence type="ECO:0000313" key="2">
    <source>
        <dbReference type="EMBL" id="NJC56434.1"/>
    </source>
</evidence>
<reference evidence="2 3" key="1">
    <citation type="submission" date="2020-03" db="EMBL/GenBank/DDBJ databases">
        <title>Sequencing the genomes of 1000 actinobacteria strains.</title>
        <authorList>
            <person name="Klenk H.-P."/>
        </authorList>
    </citation>
    <scope>NUCLEOTIDE SEQUENCE [LARGE SCALE GENOMIC DNA]</scope>
    <source>
        <strain evidence="2 3">DSM 18964</strain>
    </source>
</reference>
<comment type="caution">
    <text evidence="2">The sequence shown here is derived from an EMBL/GenBank/DDBJ whole genome shotgun (WGS) entry which is preliminary data.</text>
</comment>
<name>A0A846RR19_9MICO</name>
<proteinExistence type="predicted"/>
<dbReference type="SUPFAM" id="SSF57997">
    <property type="entry name" value="Tropomyosin"/>
    <property type="match status" value="1"/>
</dbReference>
<dbReference type="AlphaFoldDB" id="A0A846RR19"/>
<dbReference type="Proteomes" id="UP000576792">
    <property type="component" value="Unassembled WGS sequence"/>
</dbReference>
<sequence>MEVRDNDDGVLVSAQITMPGAEGEAWYQLPAGSMTDEDAAVDAFFIIGLILAIGSDGSLQMEQPVSKRLLYGSQAAQDILISWYPKQLVPAEIAVPSRSEDKSPLLDKTVSCFTGGVDSFDTLIRNEAAVDALVYVHGFDIALARTDIREVTSEHLRDVAAMTGKQLIEISTNVRRFLNLAGKWPTLTHGAALSSVGHLLSGQFGTQMIPASHTYTDTFAWGSHPLLDHLWSSNRLSIVHDGAGSTRVEKTRRLTTYPAAKRHLRVCWQNTGKYNCGVCDKCVRTMIALSLSGALPEFQTFESEVTTAAIRNLPITSNNSLSFVKENLDFAEKQGQTDIATTLREMIAAYESRKKAKNSTAALSKLERRMSTLETKQERRISRLEGSLKSAKTRAISAERSVRKLQRLLPIRAWLRISDARHGK</sequence>
<accession>A0A846RR19</accession>
<keyword evidence="3" id="KW-1185">Reference proteome</keyword>
<organism evidence="2 3">
    <name type="scientific">Brevibacterium marinum</name>
    <dbReference type="NCBI Taxonomy" id="418643"/>
    <lineage>
        <taxon>Bacteria</taxon>
        <taxon>Bacillati</taxon>
        <taxon>Actinomycetota</taxon>
        <taxon>Actinomycetes</taxon>
        <taxon>Micrococcales</taxon>
        <taxon>Brevibacteriaceae</taxon>
        <taxon>Brevibacterium</taxon>
    </lineage>
</organism>
<feature type="coiled-coil region" evidence="1">
    <location>
        <begin position="356"/>
        <end position="408"/>
    </location>
</feature>
<dbReference type="EMBL" id="JAATJN010000001">
    <property type="protein sequence ID" value="NJC56434.1"/>
    <property type="molecule type" value="Genomic_DNA"/>
</dbReference>
<keyword evidence="1" id="KW-0175">Coiled coil</keyword>
<dbReference type="Gene3D" id="1.20.5.170">
    <property type="match status" value="1"/>
</dbReference>
<dbReference type="RefSeq" id="WP_167950311.1">
    <property type="nucleotide sequence ID" value="NZ_BAAAPQ010000026.1"/>
</dbReference>
<protein>
    <submittedName>
        <fullName evidence="2">Uncharacterized protein</fullName>
    </submittedName>
</protein>
<evidence type="ECO:0000256" key="1">
    <source>
        <dbReference type="SAM" id="Coils"/>
    </source>
</evidence>